<evidence type="ECO:0000313" key="11">
    <source>
        <dbReference type="EMBL" id="GAD12107.1"/>
    </source>
</evidence>
<feature type="domain" description="Formyl transferase C-terminal" evidence="10">
    <location>
        <begin position="206"/>
        <end position="304"/>
    </location>
</feature>
<dbReference type="AlphaFoldDB" id="S4PM32"/>
<dbReference type="Pfam" id="PF02911">
    <property type="entry name" value="Formyl_trans_C"/>
    <property type="match status" value="1"/>
</dbReference>
<feature type="domain" description="Formyl transferase N-terminal" evidence="9">
    <location>
        <begin position="5"/>
        <end position="182"/>
    </location>
</feature>
<comment type="catalytic activity">
    <reaction evidence="7 8">
        <text>L-methionyl-tRNA(fMet) + (6R)-10-formyltetrahydrofolate = N-formyl-L-methionyl-tRNA(fMet) + (6S)-5,6,7,8-tetrahydrofolate + H(+)</text>
        <dbReference type="Rhea" id="RHEA:24380"/>
        <dbReference type="Rhea" id="RHEA-COMP:9952"/>
        <dbReference type="Rhea" id="RHEA-COMP:9953"/>
        <dbReference type="ChEBI" id="CHEBI:15378"/>
        <dbReference type="ChEBI" id="CHEBI:57453"/>
        <dbReference type="ChEBI" id="CHEBI:78530"/>
        <dbReference type="ChEBI" id="CHEBI:78844"/>
        <dbReference type="ChEBI" id="CHEBI:195366"/>
        <dbReference type="EC" id="2.1.2.9"/>
    </reaction>
</comment>
<evidence type="ECO:0000256" key="8">
    <source>
        <dbReference type="HAMAP-Rule" id="MF_00182"/>
    </source>
</evidence>
<name>S4PM32_GEOKU</name>
<evidence type="ECO:0000256" key="5">
    <source>
        <dbReference type="ARBA" id="ARBA00022679"/>
    </source>
</evidence>
<dbReference type="CDD" id="cd08704">
    <property type="entry name" value="Met_tRNA_FMT_C"/>
    <property type="match status" value="1"/>
</dbReference>
<dbReference type="HAMAP" id="MF_00182">
    <property type="entry name" value="Formyl_trans"/>
    <property type="match status" value="1"/>
</dbReference>
<evidence type="ECO:0000313" key="12">
    <source>
        <dbReference type="Proteomes" id="UP000016424"/>
    </source>
</evidence>
<feature type="binding site" evidence="8">
    <location>
        <begin position="112"/>
        <end position="115"/>
    </location>
    <ligand>
        <name>(6S)-5,6,7,8-tetrahydrofolate</name>
        <dbReference type="ChEBI" id="CHEBI:57453"/>
    </ligand>
</feature>
<accession>S4PM32</accession>
<dbReference type="InterPro" id="IPR005793">
    <property type="entry name" value="Formyl_trans_C"/>
</dbReference>
<evidence type="ECO:0000256" key="4">
    <source>
        <dbReference type="ARBA" id="ARBA00016014"/>
    </source>
</evidence>
<sequence length="321" mass="35265">MPMTNIVFMGTPDFAVPILRQLLDDGYHVAAVVTQPDKPKGRKREPVPPPVKVEAERRGIPVLQPTKIREPEQYEQVLAFAPDLIVTAAFGQILPKALLDAPKYGCINVHASLLPELRGGAPIHYAIWQGKTKTGVTIMYMVERLDAGDMLAQVEVPIAETDTVGTLHDKLSAAGAKLLSETLPLLLEGNIAPVPQDEEKATYAPNIRREQERIDWTQPGEAIYNHIRAFHPWPVTYTTQDGHIWKVWWGEKVPAPRSAPPGTILALEENGIVVATGNETAIRITELQPAGKKRMAAGEFLRGAGSRLAVGMKLGEDHERT</sequence>
<keyword evidence="5 8" id="KW-0808">Transferase</keyword>
<dbReference type="InterPro" id="IPR001555">
    <property type="entry name" value="GART_AS"/>
</dbReference>
<dbReference type="Gene3D" id="3.40.50.170">
    <property type="entry name" value="Formyl transferase, N-terminal domain"/>
    <property type="match status" value="1"/>
</dbReference>
<dbReference type="Gene3D" id="3.10.25.10">
    <property type="entry name" value="Formyl transferase, C-terminal domain"/>
    <property type="match status" value="1"/>
</dbReference>
<gene>
    <name evidence="8" type="primary">fmt</name>
    <name evidence="11" type="ORF">GBL_0324</name>
</gene>
<reference evidence="12" key="1">
    <citation type="journal article" date="2013" name="Genome">
        <title>Draft Genome Sequence of Geobacillus kaustophilus GBlys, a Lysogenic Strain with Bacteriophage phiOH2.</title>
        <authorList>
            <person name="Doi K."/>
            <person name="Mori K."/>
            <person name="Martono H."/>
            <person name="Nagayoshi Y."/>
            <person name="Fujino Y."/>
            <person name="Tashiro K."/>
            <person name="Kuhara S."/>
            <person name="Ohshima T."/>
        </authorList>
    </citation>
    <scope>NUCLEOTIDE SEQUENCE [LARGE SCALE GENOMIC DNA]</scope>
    <source>
        <strain evidence="12">GBlys</strain>
    </source>
</reference>
<dbReference type="InterPro" id="IPR044135">
    <property type="entry name" value="Met-tRNA-FMT_C"/>
</dbReference>
<dbReference type="SUPFAM" id="SSF53328">
    <property type="entry name" value="Formyltransferase"/>
    <property type="match status" value="1"/>
</dbReference>
<dbReference type="EMBL" id="BASG01000002">
    <property type="protein sequence ID" value="GAD12107.1"/>
    <property type="molecule type" value="Genomic_DNA"/>
</dbReference>
<dbReference type="InterPro" id="IPR041711">
    <property type="entry name" value="Met-tRNA-FMT_N"/>
</dbReference>
<comment type="function">
    <text evidence="1 8">Attaches a formyl group to the free amino group of methionyl-tRNA(fMet). The formyl group appears to play a dual role in the initiator identity of N-formylmethionyl-tRNA by promoting its recognition by IF2 and preventing the misappropriation of this tRNA by the elongation apparatus.</text>
</comment>
<evidence type="ECO:0000259" key="9">
    <source>
        <dbReference type="Pfam" id="PF00551"/>
    </source>
</evidence>
<dbReference type="FunFam" id="3.40.50.170:FF:000004">
    <property type="entry name" value="Methionyl-tRNA formyltransferase"/>
    <property type="match status" value="1"/>
</dbReference>
<dbReference type="InterPro" id="IPR036477">
    <property type="entry name" value="Formyl_transf_N_sf"/>
</dbReference>
<dbReference type="NCBIfam" id="TIGR00460">
    <property type="entry name" value="fmt"/>
    <property type="match status" value="1"/>
</dbReference>
<dbReference type="InterPro" id="IPR011034">
    <property type="entry name" value="Formyl_transferase-like_C_sf"/>
</dbReference>
<dbReference type="InterPro" id="IPR002376">
    <property type="entry name" value="Formyl_transf_N"/>
</dbReference>
<evidence type="ECO:0000256" key="6">
    <source>
        <dbReference type="ARBA" id="ARBA00022917"/>
    </source>
</evidence>
<keyword evidence="6 8" id="KW-0648">Protein biosynthesis</keyword>
<comment type="caution">
    <text evidence="11">The sequence shown here is derived from an EMBL/GenBank/DDBJ whole genome shotgun (WGS) entry which is preliminary data.</text>
</comment>
<dbReference type="InterPro" id="IPR037022">
    <property type="entry name" value="Formyl_trans_C_sf"/>
</dbReference>
<protein>
    <recommendedName>
        <fullName evidence="4 8">Methionyl-tRNA formyltransferase</fullName>
        <ecNumber evidence="3 8">2.1.2.9</ecNumber>
    </recommendedName>
</protein>
<evidence type="ECO:0000256" key="2">
    <source>
        <dbReference type="ARBA" id="ARBA00010699"/>
    </source>
</evidence>
<dbReference type="Pfam" id="PF00551">
    <property type="entry name" value="Formyl_trans_N"/>
    <property type="match status" value="1"/>
</dbReference>
<proteinExistence type="inferred from homology"/>
<dbReference type="GO" id="GO:0004479">
    <property type="term" value="F:methionyl-tRNA formyltransferase activity"/>
    <property type="evidence" value="ECO:0007669"/>
    <property type="project" value="UniProtKB-UniRule"/>
</dbReference>
<dbReference type="Proteomes" id="UP000016424">
    <property type="component" value="Unassembled WGS sequence"/>
</dbReference>
<evidence type="ECO:0000256" key="3">
    <source>
        <dbReference type="ARBA" id="ARBA00012261"/>
    </source>
</evidence>
<evidence type="ECO:0000259" key="10">
    <source>
        <dbReference type="Pfam" id="PF02911"/>
    </source>
</evidence>
<dbReference type="CDD" id="cd08646">
    <property type="entry name" value="FMT_core_Met-tRNA-FMT_N"/>
    <property type="match status" value="1"/>
</dbReference>
<organism evidence="11 12">
    <name type="scientific">Geobacillus kaustophilus GBlys</name>
    <dbReference type="NCBI Taxonomy" id="1337888"/>
    <lineage>
        <taxon>Bacteria</taxon>
        <taxon>Bacillati</taxon>
        <taxon>Bacillota</taxon>
        <taxon>Bacilli</taxon>
        <taxon>Bacillales</taxon>
        <taxon>Anoxybacillaceae</taxon>
        <taxon>Geobacillus</taxon>
        <taxon>Geobacillus thermoleovorans group</taxon>
    </lineage>
</organism>
<dbReference type="FunFam" id="3.40.50.12230:FF:000001">
    <property type="entry name" value="Methionyl-tRNA formyltransferase"/>
    <property type="match status" value="1"/>
</dbReference>
<dbReference type="SUPFAM" id="SSF50486">
    <property type="entry name" value="FMT C-terminal domain-like"/>
    <property type="match status" value="1"/>
</dbReference>
<comment type="similarity">
    <text evidence="2 8">Belongs to the Fmt family.</text>
</comment>
<dbReference type="GO" id="GO:0005829">
    <property type="term" value="C:cytosol"/>
    <property type="evidence" value="ECO:0007669"/>
    <property type="project" value="TreeGrafter"/>
</dbReference>
<dbReference type="InterPro" id="IPR005794">
    <property type="entry name" value="Fmt"/>
</dbReference>
<dbReference type="EC" id="2.1.2.9" evidence="3 8"/>
<dbReference type="PANTHER" id="PTHR11138:SF5">
    <property type="entry name" value="METHIONYL-TRNA FORMYLTRANSFERASE, MITOCHONDRIAL"/>
    <property type="match status" value="1"/>
</dbReference>
<dbReference type="PROSITE" id="PS00373">
    <property type="entry name" value="GART"/>
    <property type="match status" value="1"/>
</dbReference>
<dbReference type="PANTHER" id="PTHR11138">
    <property type="entry name" value="METHIONYL-TRNA FORMYLTRANSFERASE"/>
    <property type="match status" value="1"/>
</dbReference>
<evidence type="ECO:0000256" key="1">
    <source>
        <dbReference type="ARBA" id="ARBA00002606"/>
    </source>
</evidence>
<evidence type="ECO:0000256" key="7">
    <source>
        <dbReference type="ARBA" id="ARBA00048558"/>
    </source>
</evidence>